<dbReference type="PROSITE" id="PS01124">
    <property type="entry name" value="HTH_ARAC_FAMILY_2"/>
    <property type="match status" value="1"/>
</dbReference>
<proteinExistence type="predicted"/>
<protein>
    <submittedName>
        <fullName evidence="6">AraC family transcriptional regulator Rsp</fullName>
    </submittedName>
</protein>
<evidence type="ECO:0000313" key="5">
    <source>
        <dbReference type="EMBL" id="NMK55243.1"/>
    </source>
</evidence>
<dbReference type="SMART" id="SM00342">
    <property type="entry name" value="HTH_ARAC"/>
    <property type="match status" value="1"/>
</dbReference>
<keyword evidence="1" id="KW-0805">Transcription regulation</keyword>
<dbReference type="NCBIfam" id="NF033869">
    <property type="entry name" value="viru_reg_Rsp"/>
    <property type="match status" value="1"/>
</dbReference>
<evidence type="ECO:0000313" key="8">
    <source>
        <dbReference type="Proteomes" id="UP000550736"/>
    </source>
</evidence>
<dbReference type="GO" id="GO:0043565">
    <property type="term" value="F:sequence-specific DNA binding"/>
    <property type="evidence" value="ECO:0007669"/>
    <property type="project" value="InterPro"/>
</dbReference>
<dbReference type="PROSITE" id="PS00041">
    <property type="entry name" value="HTH_ARAC_FAMILY_1"/>
    <property type="match status" value="1"/>
</dbReference>
<keyword evidence="2" id="KW-0238">DNA-binding</keyword>
<evidence type="ECO:0000256" key="2">
    <source>
        <dbReference type="ARBA" id="ARBA00023125"/>
    </source>
</evidence>
<feature type="domain" description="HTH araC/xylS-type" evidence="4">
    <location>
        <begin position="150"/>
        <end position="248"/>
    </location>
</feature>
<gene>
    <name evidence="6" type="primary">rsp</name>
    <name evidence="6" type="ORF">HHM13_10925</name>
    <name evidence="5" type="ORF">HHM24_10995</name>
</gene>
<comment type="caution">
    <text evidence="6">The sequence shown here is derived from an EMBL/GenBank/DDBJ whole genome shotgun (WGS) entry which is preliminary data.</text>
</comment>
<accession>A0A7X9WC98</accession>
<evidence type="ECO:0000313" key="7">
    <source>
        <dbReference type="Proteomes" id="UP000538955"/>
    </source>
</evidence>
<dbReference type="Proteomes" id="UP000550736">
    <property type="component" value="Unassembled WGS sequence"/>
</dbReference>
<dbReference type="Proteomes" id="UP000538955">
    <property type="component" value="Unassembled WGS sequence"/>
</dbReference>
<dbReference type="SUPFAM" id="SSF46689">
    <property type="entry name" value="Homeodomain-like"/>
    <property type="match status" value="1"/>
</dbReference>
<dbReference type="RefSeq" id="WP_023351216.1">
    <property type="nucleotide sequence ID" value="NZ_CP023966.1"/>
</dbReference>
<evidence type="ECO:0000313" key="6">
    <source>
        <dbReference type="EMBL" id="NMK98573.1"/>
    </source>
</evidence>
<name>A0A7X9WC98_STACP</name>
<evidence type="ECO:0000256" key="3">
    <source>
        <dbReference type="ARBA" id="ARBA00023163"/>
    </source>
</evidence>
<organism evidence="6 8">
    <name type="scientific">Staphylococcus capitis</name>
    <dbReference type="NCBI Taxonomy" id="29388"/>
    <lineage>
        <taxon>Bacteria</taxon>
        <taxon>Bacillati</taxon>
        <taxon>Bacillota</taxon>
        <taxon>Bacilli</taxon>
        <taxon>Bacillales</taxon>
        <taxon>Staphylococcaceae</taxon>
        <taxon>Staphylococcus</taxon>
    </lineage>
</organism>
<dbReference type="GO" id="GO:0003700">
    <property type="term" value="F:DNA-binding transcription factor activity"/>
    <property type="evidence" value="ECO:0007669"/>
    <property type="project" value="InterPro"/>
</dbReference>
<reference evidence="7 8" key="1">
    <citation type="submission" date="2020-04" db="EMBL/GenBank/DDBJ databases">
        <title>The Epidemiology and Molecular Characteristics of Linezolid-Resistant Staphylococcus capitis in Huashan Hospital, Shanghai.</title>
        <authorList>
            <person name="Ding L."/>
            <person name="Li P."/>
            <person name="Yang Y."/>
            <person name="Lin D."/>
            <person name="Xu X."/>
        </authorList>
    </citation>
    <scope>NUCLEOTIDE SEQUENCE [LARGE SCALE GENOMIC DNA]</scope>
    <source>
        <strain evidence="6 8">12-86</strain>
        <strain evidence="5 7">17-84</strain>
    </source>
</reference>
<evidence type="ECO:0000256" key="1">
    <source>
        <dbReference type="ARBA" id="ARBA00023015"/>
    </source>
</evidence>
<dbReference type="InterPro" id="IPR018060">
    <property type="entry name" value="HTH_AraC"/>
</dbReference>
<keyword evidence="3" id="KW-0804">Transcription</keyword>
<evidence type="ECO:0000259" key="4">
    <source>
        <dbReference type="PROSITE" id="PS01124"/>
    </source>
</evidence>
<dbReference type="AlphaFoldDB" id="A0A7X9WC98"/>
<dbReference type="InterPro" id="IPR018062">
    <property type="entry name" value="HTH_AraC-typ_CS"/>
</dbReference>
<keyword evidence="7" id="KW-1185">Reference proteome</keyword>
<dbReference type="PANTHER" id="PTHR43280">
    <property type="entry name" value="ARAC-FAMILY TRANSCRIPTIONAL REGULATOR"/>
    <property type="match status" value="1"/>
</dbReference>
<dbReference type="Gene3D" id="2.60.40.1500">
    <property type="entry name" value="Glycosyl hydrolase domain, family 39"/>
    <property type="match status" value="1"/>
</dbReference>
<dbReference type="Pfam" id="PF12833">
    <property type="entry name" value="HTH_18"/>
    <property type="match status" value="1"/>
</dbReference>
<dbReference type="PANTHER" id="PTHR43280:SF26">
    <property type="entry name" value="ARAC-FAMILY TRANSCRIPTIONAL REGULATOR"/>
    <property type="match status" value="1"/>
</dbReference>
<sequence length="701" mass="82583">MTCHLNIYQQYHSPPTRNINRIILMFSLTNHLEITINGETKDLDNHIAIINQADIFYVNQSSNLVMLSIPVFYFYSEDENFFKCYFDRHLLQSSGFVKNIILQSIHHYMNEEEQDTQAISKIIQTLFKETVIRYKEKYIPQVAINHPIFIQGLSYIHSKVSDTLSLREVANYCNISESYCSNLFVRYLNMNFKDYFTSLKVIYAIKLLLSTDDSINAISERSGFSSHTNFTNQFKNHLGFSPKQFRSMISKISLNPVMDFSQTHFLDYKDLINQFEFNDQLATEITDIDLNQFNPKDHTKSSKAFIRFENFNKLFQFVFNEYYDIDFSYLPQPVVFIQDINDIAISHINLNLLNRCFEKLFEMDIGLAMQINSTQQFEAINQIILSFLQSNQDYKNNKKLVKLMLVFNSEYMTVNEIHLCHLKIKNKNREIRYGITVEGLLRDSPSIDQTYDIMKRLNFDYYFIDIENLETKNLLLTKRKTYHHSSTHFENYKQFMLDSGIPTTNFVYNNLSLKCFKYTNNGTNPLQLSDLVCHLIALMRYGGGISYQLIDDHSQYIALFNNYGSPLPLMHIYKMGDSFVDEPLELGNNYLISRKDGNYHILLFNKINDRYLSDSKQKFIFKNNLKKNSLIIIKTLNNEHGSIQNLLPKSKELLYIERNILEELDKCNRPKTELAIQEENNKPFQMTLKHDEVKYICFKPI</sequence>
<dbReference type="EMBL" id="JABBMI010000080">
    <property type="protein sequence ID" value="NMK55243.1"/>
    <property type="molecule type" value="Genomic_DNA"/>
</dbReference>
<dbReference type="Gene3D" id="1.10.10.60">
    <property type="entry name" value="Homeodomain-like"/>
    <property type="match status" value="2"/>
</dbReference>
<dbReference type="EMBL" id="JABBLX010000044">
    <property type="protein sequence ID" value="NMK98573.1"/>
    <property type="molecule type" value="Genomic_DNA"/>
</dbReference>
<dbReference type="InterPro" id="IPR009057">
    <property type="entry name" value="Homeodomain-like_sf"/>
</dbReference>